<dbReference type="PANTHER" id="PTHR30221">
    <property type="entry name" value="SMALL-CONDUCTANCE MECHANOSENSITIVE CHANNEL"/>
    <property type="match status" value="1"/>
</dbReference>
<dbReference type="Pfam" id="PF00924">
    <property type="entry name" value="MS_channel_2nd"/>
    <property type="match status" value="1"/>
</dbReference>
<gene>
    <name evidence="7" type="ORF">KM029_11780</name>
</gene>
<proteinExistence type="predicted"/>
<dbReference type="InterPro" id="IPR010920">
    <property type="entry name" value="LSM_dom_sf"/>
</dbReference>
<dbReference type="Gene3D" id="2.30.30.60">
    <property type="match status" value="1"/>
</dbReference>
<evidence type="ECO:0000259" key="6">
    <source>
        <dbReference type="Pfam" id="PF00924"/>
    </source>
</evidence>
<organism evidence="7 8">
    <name type="scientific">Flammeovirga kamogawensis</name>
    <dbReference type="NCBI Taxonomy" id="373891"/>
    <lineage>
        <taxon>Bacteria</taxon>
        <taxon>Pseudomonadati</taxon>
        <taxon>Bacteroidota</taxon>
        <taxon>Cytophagia</taxon>
        <taxon>Cytophagales</taxon>
        <taxon>Flammeovirgaceae</taxon>
        <taxon>Flammeovirga</taxon>
    </lineage>
</organism>
<keyword evidence="3 5" id="KW-1133">Transmembrane helix</keyword>
<evidence type="ECO:0000313" key="8">
    <source>
        <dbReference type="Proteomes" id="UP000682802"/>
    </source>
</evidence>
<evidence type="ECO:0000256" key="2">
    <source>
        <dbReference type="ARBA" id="ARBA00022692"/>
    </source>
</evidence>
<evidence type="ECO:0000256" key="5">
    <source>
        <dbReference type="SAM" id="Phobius"/>
    </source>
</evidence>
<dbReference type="RefSeq" id="WP_158631038.1">
    <property type="nucleotide sequence ID" value="NZ_CP076128.1"/>
</dbReference>
<keyword evidence="8" id="KW-1185">Reference proteome</keyword>
<dbReference type="EMBL" id="CP076128">
    <property type="protein sequence ID" value="QWG06041.1"/>
    <property type="molecule type" value="Genomic_DNA"/>
</dbReference>
<evidence type="ECO:0000256" key="3">
    <source>
        <dbReference type="ARBA" id="ARBA00022989"/>
    </source>
</evidence>
<feature type="transmembrane region" description="Helical" evidence="5">
    <location>
        <begin position="12"/>
        <end position="34"/>
    </location>
</feature>
<reference evidence="7 8" key="1">
    <citation type="submission" date="2021-05" db="EMBL/GenBank/DDBJ databases">
        <title>Comparative genomic studies on the polysaccharide-degrading batcterial strains of the Flammeovirga genus.</title>
        <authorList>
            <person name="Zewei F."/>
            <person name="Zheng Z."/>
            <person name="Yu L."/>
            <person name="Ruyue G."/>
            <person name="Yanhong M."/>
            <person name="Yuanyuan C."/>
            <person name="Jingyan G."/>
            <person name="Wenjun H."/>
        </authorList>
    </citation>
    <scope>NUCLEOTIDE SEQUENCE [LARGE SCALE GENOMIC DNA]</scope>
    <source>
        <strain evidence="7 8">YS10</strain>
    </source>
</reference>
<comment type="subcellular location">
    <subcellularLocation>
        <location evidence="1">Membrane</location>
    </subcellularLocation>
</comment>
<dbReference type="InterPro" id="IPR006685">
    <property type="entry name" value="MscS_channel_2nd"/>
</dbReference>
<evidence type="ECO:0000313" key="7">
    <source>
        <dbReference type="EMBL" id="QWG06041.1"/>
    </source>
</evidence>
<keyword evidence="2 5" id="KW-0812">Transmembrane</keyword>
<keyword evidence="4 5" id="KW-0472">Membrane</keyword>
<dbReference type="SUPFAM" id="SSF50182">
    <property type="entry name" value="Sm-like ribonucleoproteins"/>
    <property type="match status" value="1"/>
</dbReference>
<dbReference type="Proteomes" id="UP000682802">
    <property type="component" value="Chromosome 1"/>
</dbReference>
<dbReference type="PANTHER" id="PTHR30221:SF8">
    <property type="entry name" value="SMALL-CONDUCTANCE MECHANOSENSITIVE CHANNEL"/>
    <property type="match status" value="1"/>
</dbReference>
<evidence type="ECO:0000256" key="4">
    <source>
        <dbReference type="ARBA" id="ARBA00023136"/>
    </source>
</evidence>
<name>A0ABX8GRB3_9BACT</name>
<sequence length="133" mass="14819">MTTTFQTRRKVVISKVINVAIIVISILLILGVWEVNSEDLGIYLTSIFTIIGVAFFAQWSHLSNITAGVIIFLTSPLKIGDQIHIYEGDGIEGAITDIGLFFTTIITENNQRLMLTNTAFMQKLWSVKISTLK</sequence>
<evidence type="ECO:0000256" key="1">
    <source>
        <dbReference type="ARBA" id="ARBA00004370"/>
    </source>
</evidence>
<feature type="transmembrane region" description="Helical" evidence="5">
    <location>
        <begin position="40"/>
        <end position="57"/>
    </location>
</feature>
<dbReference type="InterPro" id="IPR023408">
    <property type="entry name" value="MscS_beta-dom_sf"/>
</dbReference>
<dbReference type="InterPro" id="IPR045275">
    <property type="entry name" value="MscS_archaea/bacteria_type"/>
</dbReference>
<protein>
    <submittedName>
        <fullName evidence="7">Mechanosensitive ion channel family protein</fullName>
    </submittedName>
</protein>
<feature type="domain" description="Mechanosensitive ion channel MscS" evidence="6">
    <location>
        <begin position="62"/>
        <end position="122"/>
    </location>
</feature>
<accession>A0ABX8GRB3</accession>